<protein>
    <submittedName>
        <fullName evidence="2">Uncharacterized protein</fullName>
    </submittedName>
</protein>
<proteinExistence type="predicted"/>
<accession>A0A2S8FP79</accession>
<comment type="caution">
    <text evidence="2">The sequence shown here is derived from an EMBL/GenBank/DDBJ whole genome shotgun (WGS) entry which is preliminary data.</text>
</comment>
<dbReference type="EMBL" id="PUIB01000017">
    <property type="protein sequence ID" value="PQO34005.1"/>
    <property type="molecule type" value="Genomic_DNA"/>
</dbReference>
<evidence type="ECO:0000256" key="1">
    <source>
        <dbReference type="SAM" id="Phobius"/>
    </source>
</evidence>
<dbReference type="AlphaFoldDB" id="A0A2S8FP79"/>
<feature type="transmembrane region" description="Helical" evidence="1">
    <location>
        <begin position="44"/>
        <end position="63"/>
    </location>
</feature>
<keyword evidence="1" id="KW-0812">Transmembrane</keyword>
<sequence>MLKRETRTLAWPILCAYNPPDRAIPNHDLSTRLFCFVKFQIKHLLGLIVFVAVVLGLIGYGQVAVCDTPYSLTIDLNLPSESEVRSISYVGVSQEELADFILKDIARCQSELVHQDAADSLEIPCFFSFRIWGFGQATKGSQSYSHVVVVLHLQDGTSLVHKVEVPPYRESHQAEANSGNLVMQIPAEPIDINLP</sequence>
<dbReference type="Proteomes" id="UP000239388">
    <property type="component" value="Unassembled WGS sequence"/>
</dbReference>
<evidence type="ECO:0000313" key="3">
    <source>
        <dbReference type="Proteomes" id="UP000239388"/>
    </source>
</evidence>
<keyword evidence="1" id="KW-0472">Membrane</keyword>
<reference evidence="2 3" key="1">
    <citation type="submission" date="2018-02" db="EMBL/GenBank/DDBJ databases">
        <title>Comparative genomes isolates from brazilian mangrove.</title>
        <authorList>
            <person name="Araujo J.E."/>
            <person name="Taketani R.G."/>
            <person name="Silva M.C.P."/>
            <person name="Loureco M.V."/>
            <person name="Andreote F.D."/>
        </authorList>
    </citation>
    <scope>NUCLEOTIDE SEQUENCE [LARGE SCALE GENOMIC DNA]</scope>
    <source>
        <strain evidence="2 3">NAP PRIS-MGV</strain>
    </source>
</reference>
<organism evidence="2 3">
    <name type="scientific">Blastopirellula marina</name>
    <dbReference type="NCBI Taxonomy" id="124"/>
    <lineage>
        <taxon>Bacteria</taxon>
        <taxon>Pseudomonadati</taxon>
        <taxon>Planctomycetota</taxon>
        <taxon>Planctomycetia</taxon>
        <taxon>Pirellulales</taxon>
        <taxon>Pirellulaceae</taxon>
        <taxon>Blastopirellula</taxon>
    </lineage>
</organism>
<gene>
    <name evidence="2" type="ORF">C5Y98_17490</name>
</gene>
<name>A0A2S8FP79_9BACT</name>
<evidence type="ECO:0000313" key="2">
    <source>
        <dbReference type="EMBL" id="PQO34005.1"/>
    </source>
</evidence>
<keyword evidence="1" id="KW-1133">Transmembrane helix</keyword>